<proteinExistence type="inferred from homology"/>
<dbReference type="SUPFAM" id="SSF51395">
    <property type="entry name" value="FMN-linked oxidoreductases"/>
    <property type="match status" value="1"/>
</dbReference>
<dbReference type="AlphaFoldDB" id="A0AAN7YGH1"/>
<evidence type="ECO:0000256" key="1">
    <source>
        <dbReference type="ARBA" id="ARBA00001917"/>
    </source>
</evidence>
<evidence type="ECO:0000256" key="2">
    <source>
        <dbReference type="ARBA" id="ARBA00005979"/>
    </source>
</evidence>
<organism evidence="5 6">
    <name type="scientific">Lithohypha guttulata</name>
    <dbReference type="NCBI Taxonomy" id="1690604"/>
    <lineage>
        <taxon>Eukaryota</taxon>
        <taxon>Fungi</taxon>
        <taxon>Dikarya</taxon>
        <taxon>Ascomycota</taxon>
        <taxon>Pezizomycotina</taxon>
        <taxon>Eurotiomycetes</taxon>
        <taxon>Chaetothyriomycetidae</taxon>
        <taxon>Chaetothyriales</taxon>
        <taxon>Trichomeriaceae</taxon>
        <taxon>Lithohypha</taxon>
    </lineage>
</organism>
<evidence type="ECO:0000313" key="6">
    <source>
        <dbReference type="Proteomes" id="UP001309876"/>
    </source>
</evidence>
<protein>
    <recommendedName>
        <fullName evidence="4">NADH:flavin oxidoreductase/NADH oxidase N-terminal domain-containing protein</fullName>
    </recommendedName>
</protein>
<evidence type="ECO:0000313" key="5">
    <source>
        <dbReference type="EMBL" id="KAK5084823.1"/>
    </source>
</evidence>
<dbReference type="CDD" id="cd02933">
    <property type="entry name" value="OYE_like_FMN"/>
    <property type="match status" value="1"/>
</dbReference>
<feature type="domain" description="NADH:flavin oxidoreductase/NADH oxidase N-terminal" evidence="4">
    <location>
        <begin position="17"/>
        <end position="374"/>
    </location>
</feature>
<dbReference type="PANTHER" id="PTHR22893">
    <property type="entry name" value="NADH OXIDOREDUCTASE-RELATED"/>
    <property type="match status" value="1"/>
</dbReference>
<dbReference type="GO" id="GO:0010181">
    <property type="term" value="F:FMN binding"/>
    <property type="evidence" value="ECO:0007669"/>
    <property type="project" value="InterPro"/>
</dbReference>
<dbReference type="Gene3D" id="3.20.20.70">
    <property type="entry name" value="Aldolase class I"/>
    <property type="match status" value="1"/>
</dbReference>
<evidence type="ECO:0000259" key="4">
    <source>
        <dbReference type="Pfam" id="PF00724"/>
    </source>
</evidence>
<comment type="cofactor">
    <cofactor evidence="1">
        <name>FMN</name>
        <dbReference type="ChEBI" id="CHEBI:58210"/>
    </cofactor>
</comment>
<comment type="similarity">
    <text evidence="2">Belongs to the NADH:flavin oxidoreductase/NADH oxidase family.</text>
</comment>
<dbReference type="InterPro" id="IPR045247">
    <property type="entry name" value="Oye-like"/>
</dbReference>
<dbReference type="InterPro" id="IPR001155">
    <property type="entry name" value="OxRdtase_FMN_N"/>
</dbReference>
<comment type="caution">
    <text evidence="5">The sequence shown here is derived from an EMBL/GenBank/DDBJ whole genome shotgun (WGS) entry which is preliminary data.</text>
</comment>
<dbReference type="Pfam" id="PF00724">
    <property type="entry name" value="Oxidored_FMN"/>
    <property type="match status" value="1"/>
</dbReference>
<reference evidence="5 6" key="1">
    <citation type="submission" date="2023-08" db="EMBL/GenBank/DDBJ databases">
        <title>Black Yeasts Isolated from many extreme environments.</title>
        <authorList>
            <person name="Coleine C."/>
            <person name="Stajich J.E."/>
            <person name="Selbmann L."/>
        </authorList>
    </citation>
    <scope>NUCLEOTIDE SEQUENCE [LARGE SCALE GENOMIC DNA]</scope>
    <source>
        <strain evidence="5 6">CCFEE 5910</strain>
    </source>
</reference>
<dbReference type="EMBL" id="JAVRRJ010000005">
    <property type="protein sequence ID" value="KAK5084823.1"/>
    <property type="molecule type" value="Genomic_DNA"/>
</dbReference>
<accession>A0AAN7YGH1</accession>
<dbReference type="GO" id="GO:0016628">
    <property type="term" value="F:oxidoreductase activity, acting on the CH-CH group of donors, NAD or NADP as acceptor"/>
    <property type="evidence" value="ECO:0007669"/>
    <property type="project" value="UniProtKB-ARBA"/>
</dbReference>
<dbReference type="InterPro" id="IPR013785">
    <property type="entry name" value="Aldolase_TIM"/>
</dbReference>
<evidence type="ECO:0000256" key="3">
    <source>
        <dbReference type="ARBA" id="ARBA00023002"/>
    </source>
</evidence>
<dbReference type="GO" id="GO:0005829">
    <property type="term" value="C:cytosol"/>
    <property type="evidence" value="ECO:0007669"/>
    <property type="project" value="UniProtKB-ARBA"/>
</dbReference>
<keyword evidence="3" id="KW-0560">Oxidoreductase</keyword>
<dbReference type="Proteomes" id="UP001309876">
    <property type="component" value="Unassembled WGS sequence"/>
</dbReference>
<dbReference type="GO" id="GO:0003959">
    <property type="term" value="F:NADPH dehydrogenase activity"/>
    <property type="evidence" value="ECO:0007669"/>
    <property type="project" value="TreeGrafter"/>
</dbReference>
<dbReference type="FunFam" id="3.20.20.70:FF:000059">
    <property type="entry name" value="N-ethylmaleimide reductase, FMN-linked"/>
    <property type="match status" value="1"/>
</dbReference>
<gene>
    <name evidence="5" type="ORF">LTR05_005902</name>
</gene>
<keyword evidence="6" id="KW-1185">Reference proteome</keyword>
<sequence length="406" mass="44419">MPARASPTGFKPLEDTKLFSSVKLGHLRLEHRVVLAPLTRMRGTKEADGVWVPNDLMVEYYSQRASRGGFMLTEACPISRLACGYPGVPGIFTSSQIAGWRRVTDAIHAKGGFIYCQLWHVGRATTPGLLGGEPTLSSSHIPITGNALDNSVYASYPPAPMTIEQIKDVTEEFAAASQRALQAGFDGVEIHGANGYLLDQFLHDNVNIRDDSYGGSIENRCRFPLEVIQAVTRAVGADKAGIRLSPFNYFQDTRDSNPVQNWAYLCEQIASLPEASRLSYVHMVEPRFDEVLEEAAKLDSLERDTQSGKTANSLIPFRNILQKGEVKFLAAGGFNRDNAAPKADSDSADGVVFGKWFIANPDLPKRLREGLPLNAYDRATFYGADPPSKGYVDYPAFEPGSIAPTV</sequence>
<name>A0AAN7YGH1_9EURO</name>
<dbReference type="PANTHER" id="PTHR22893:SF129">
    <property type="entry name" value="FLAVIN OXIDOREDUCTASE HXNT"/>
    <property type="match status" value="1"/>
</dbReference>